<evidence type="ECO:0000256" key="3">
    <source>
        <dbReference type="SAM" id="SignalP"/>
    </source>
</evidence>
<organism evidence="4">
    <name type="scientific">Ixodes ricinus</name>
    <name type="common">Common tick</name>
    <name type="synonym">Acarus ricinus</name>
    <dbReference type="NCBI Taxonomy" id="34613"/>
    <lineage>
        <taxon>Eukaryota</taxon>
        <taxon>Metazoa</taxon>
        <taxon>Ecdysozoa</taxon>
        <taxon>Arthropoda</taxon>
        <taxon>Chelicerata</taxon>
        <taxon>Arachnida</taxon>
        <taxon>Acari</taxon>
        <taxon>Parasitiformes</taxon>
        <taxon>Ixodida</taxon>
        <taxon>Ixodoidea</taxon>
        <taxon>Ixodidae</taxon>
        <taxon>Ixodinae</taxon>
        <taxon>Ixodes</taxon>
    </lineage>
</organism>
<evidence type="ECO:0000256" key="2">
    <source>
        <dbReference type="ARBA" id="ARBA00022525"/>
    </source>
</evidence>
<protein>
    <submittedName>
        <fullName evidence="4">Putative basic tail protein</fullName>
    </submittedName>
</protein>
<proteinExistence type="evidence at transcript level"/>
<reference evidence="4" key="1">
    <citation type="submission" date="2012-12" db="EMBL/GenBank/DDBJ databases">
        <title>Identification and characterization of a phenylalanine ammonia-lyase gene family in Isatis indigotica Fort.</title>
        <authorList>
            <person name="Liu Q."/>
            <person name="Chen J."/>
            <person name="Zhou X."/>
            <person name="Di P."/>
            <person name="Xiao Y."/>
            <person name="Xuan H."/>
            <person name="Zhang L."/>
            <person name="Chen W."/>
        </authorList>
    </citation>
    <scope>NUCLEOTIDE SEQUENCE</scope>
    <source>
        <tissue evidence="4">Salivary gland</tissue>
    </source>
</reference>
<name>A0A0K8RKU4_IXORI</name>
<accession>A0A0K8RKU4</accession>
<feature type="chain" id="PRO_5005518128" evidence="3">
    <location>
        <begin position="35"/>
        <end position="68"/>
    </location>
</feature>
<sequence length="68" mass="7326">MSAHILAEIRTPIMGLTGTALVLVSLAFIGSAAAHGCRNGTRPASEKERRLRLYCWNTGTIHGTNFTL</sequence>
<evidence type="ECO:0000256" key="1">
    <source>
        <dbReference type="ARBA" id="ARBA00004613"/>
    </source>
</evidence>
<dbReference type="Pfam" id="PF07771">
    <property type="entry name" value="TSGP1"/>
    <property type="match status" value="1"/>
</dbReference>
<comment type="subcellular location">
    <subcellularLocation>
        <location evidence="1">Secreted</location>
    </subcellularLocation>
</comment>
<dbReference type="InterPro" id="IPR011694">
    <property type="entry name" value="Ixonnexin-like"/>
</dbReference>
<dbReference type="GO" id="GO:0005576">
    <property type="term" value="C:extracellular region"/>
    <property type="evidence" value="ECO:0007669"/>
    <property type="project" value="UniProtKB-SubCell"/>
</dbReference>
<dbReference type="AlphaFoldDB" id="A0A0K8RKU4"/>
<keyword evidence="3" id="KW-0732">Signal</keyword>
<keyword evidence="2" id="KW-0964">Secreted</keyword>
<evidence type="ECO:0000313" key="4">
    <source>
        <dbReference type="EMBL" id="JAA71543.1"/>
    </source>
</evidence>
<feature type="signal peptide" evidence="3">
    <location>
        <begin position="1"/>
        <end position="34"/>
    </location>
</feature>
<dbReference type="EMBL" id="GADI01002265">
    <property type="protein sequence ID" value="JAA71543.1"/>
    <property type="molecule type" value="mRNA"/>
</dbReference>